<dbReference type="GO" id="GO:0032259">
    <property type="term" value="P:methylation"/>
    <property type="evidence" value="ECO:0007669"/>
    <property type="project" value="UniProtKB-KW"/>
</dbReference>
<dbReference type="GO" id="GO:0008168">
    <property type="term" value="F:methyltransferase activity"/>
    <property type="evidence" value="ECO:0007669"/>
    <property type="project" value="UniProtKB-KW"/>
</dbReference>
<organism evidence="3 4">
    <name type="scientific">Clostridium omnivorum</name>
    <dbReference type="NCBI Taxonomy" id="1604902"/>
    <lineage>
        <taxon>Bacteria</taxon>
        <taxon>Bacillati</taxon>
        <taxon>Bacillota</taxon>
        <taxon>Clostridia</taxon>
        <taxon>Eubacteriales</taxon>
        <taxon>Clostridiaceae</taxon>
        <taxon>Clostridium</taxon>
    </lineage>
</organism>
<sequence>MNRYKDFAKIYDELINTDIDYKRWANVILELTKQLNVNFEDYLDIACGTGNLTKELSCNFKNTWAVDLSMEMLTEAEAKLRGERKKAKFICQDITSLQLNRKFDLITCCLDSTNYIIDEEQLELYFSGVYKHLKENGIFIFDINSYYKLTEVLGDNIFTYNSDDVVYVWENSLEDDIVNMYLTFFIKQDELYKRFDEEHEERAYKEETIEYYLKKVGFSVIKRLDNYEYKDVKENTERIVYVLKK</sequence>
<comment type="caution">
    <text evidence="3">The sequence shown here is derived from an EMBL/GenBank/DDBJ whole genome shotgun (WGS) entry which is preliminary data.</text>
</comment>
<dbReference type="PANTHER" id="PTHR43861:SF6">
    <property type="entry name" value="METHYLTRANSFERASE TYPE 11"/>
    <property type="match status" value="1"/>
</dbReference>
<accession>A0ABQ5N0J7</accession>
<dbReference type="InterPro" id="IPR041698">
    <property type="entry name" value="Methyltransf_25"/>
</dbReference>
<keyword evidence="1" id="KW-0808">Transferase</keyword>
<dbReference type="CDD" id="cd02440">
    <property type="entry name" value="AdoMet_MTases"/>
    <property type="match status" value="1"/>
</dbReference>
<evidence type="ECO:0000259" key="2">
    <source>
        <dbReference type="Pfam" id="PF13649"/>
    </source>
</evidence>
<dbReference type="SUPFAM" id="SSF53335">
    <property type="entry name" value="S-adenosyl-L-methionine-dependent methyltransferases"/>
    <property type="match status" value="1"/>
</dbReference>
<dbReference type="PANTHER" id="PTHR43861">
    <property type="entry name" value="TRANS-ACONITATE 2-METHYLTRANSFERASE-RELATED"/>
    <property type="match status" value="1"/>
</dbReference>
<feature type="domain" description="Methyltransferase" evidence="2">
    <location>
        <begin position="43"/>
        <end position="137"/>
    </location>
</feature>
<name>A0ABQ5N0J7_9CLOT</name>
<protein>
    <submittedName>
        <fullName evidence="3">S-adenosylmethionine-dependent methyltransferase</fullName>
    </submittedName>
</protein>
<evidence type="ECO:0000313" key="3">
    <source>
        <dbReference type="EMBL" id="GLC28719.1"/>
    </source>
</evidence>
<evidence type="ECO:0000256" key="1">
    <source>
        <dbReference type="ARBA" id="ARBA00022679"/>
    </source>
</evidence>
<dbReference type="RefSeq" id="WP_264847987.1">
    <property type="nucleotide sequence ID" value="NZ_BRXR01000001.1"/>
</dbReference>
<keyword evidence="4" id="KW-1185">Reference proteome</keyword>
<dbReference type="Pfam" id="PF13649">
    <property type="entry name" value="Methyltransf_25"/>
    <property type="match status" value="1"/>
</dbReference>
<proteinExistence type="predicted"/>
<evidence type="ECO:0000313" key="4">
    <source>
        <dbReference type="Proteomes" id="UP001208567"/>
    </source>
</evidence>
<keyword evidence="3" id="KW-0489">Methyltransferase</keyword>
<reference evidence="3 4" key="1">
    <citation type="journal article" date="2024" name="Int. J. Syst. Evol. Microbiol.">
        <title>Clostridium omnivorum sp. nov., isolated from anoxic soil under the treatment of reductive soil disinfestation.</title>
        <authorList>
            <person name="Ueki A."/>
            <person name="Tonouchi A."/>
            <person name="Kaku N."/>
            <person name="Honma S."/>
            <person name="Ueki K."/>
        </authorList>
    </citation>
    <scope>NUCLEOTIDE SEQUENCE [LARGE SCALE GENOMIC DNA]</scope>
    <source>
        <strain evidence="3 4">E14</strain>
    </source>
</reference>
<dbReference type="InterPro" id="IPR029063">
    <property type="entry name" value="SAM-dependent_MTases_sf"/>
</dbReference>
<dbReference type="EMBL" id="BRXR01000001">
    <property type="protein sequence ID" value="GLC28719.1"/>
    <property type="molecule type" value="Genomic_DNA"/>
</dbReference>
<dbReference type="Gene3D" id="3.40.50.150">
    <property type="entry name" value="Vaccinia Virus protein VP39"/>
    <property type="match status" value="1"/>
</dbReference>
<gene>
    <name evidence="3" type="ORF">bsdE14_01290</name>
</gene>
<dbReference type="Gene3D" id="2.20.25.110">
    <property type="entry name" value="S-adenosyl-L-methionine-dependent methyltransferases"/>
    <property type="match status" value="1"/>
</dbReference>
<dbReference type="Proteomes" id="UP001208567">
    <property type="component" value="Unassembled WGS sequence"/>
</dbReference>